<keyword evidence="2" id="KW-0238">DNA-binding</keyword>
<dbReference type="InterPro" id="IPR058245">
    <property type="entry name" value="NreC/VraR/RcsB-like_REC"/>
</dbReference>
<dbReference type="SUPFAM" id="SSF46894">
    <property type="entry name" value="C-terminal effector domain of the bipartite response regulators"/>
    <property type="match status" value="1"/>
</dbReference>
<name>A0ABT5GGT5_9MICO</name>
<evidence type="ECO:0000259" key="5">
    <source>
        <dbReference type="PROSITE" id="PS50110"/>
    </source>
</evidence>
<evidence type="ECO:0000259" key="4">
    <source>
        <dbReference type="PROSITE" id="PS50043"/>
    </source>
</evidence>
<comment type="caution">
    <text evidence="6">The sequence shown here is derived from an EMBL/GenBank/DDBJ whole genome shotgun (WGS) entry which is preliminary data.</text>
</comment>
<dbReference type="InterPro" id="IPR039420">
    <property type="entry name" value="WalR-like"/>
</dbReference>
<sequence length="186" mass="20007">MEPGSIRVLVVDDHALHREGTRRILEEYDGLEVVGDADSGEAALALINELNPDVVLLDIRLPGINGIETARRAHRHHPDVRILVVTAYDDEEYVRGAFEAGAAGYLSKAAPGRELVEAVRAVVSGATVLGPSLLGALLARGDGASTRLTEREEEVLELLAQGLHNKQVALRLGISARTVERHCDSI</sequence>
<keyword evidence="7" id="KW-1185">Reference proteome</keyword>
<dbReference type="SUPFAM" id="SSF52172">
    <property type="entry name" value="CheY-like"/>
    <property type="match status" value="1"/>
</dbReference>
<dbReference type="InterPro" id="IPR001789">
    <property type="entry name" value="Sig_transdc_resp-reg_receiver"/>
</dbReference>
<dbReference type="PROSITE" id="PS50110">
    <property type="entry name" value="RESPONSE_REGULATORY"/>
    <property type="match status" value="1"/>
</dbReference>
<proteinExistence type="predicted"/>
<evidence type="ECO:0000313" key="6">
    <source>
        <dbReference type="EMBL" id="MDC5697469.1"/>
    </source>
</evidence>
<feature type="domain" description="Response regulatory" evidence="5">
    <location>
        <begin position="7"/>
        <end position="123"/>
    </location>
</feature>
<dbReference type="Pfam" id="PF00072">
    <property type="entry name" value="Response_reg"/>
    <property type="match status" value="1"/>
</dbReference>
<dbReference type="SMART" id="SM00421">
    <property type="entry name" value="HTH_LUXR"/>
    <property type="match status" value="1"/>
</dbReference>
<keyword evidence="1 3" id="KW-0597">Phosphoprotein</keyword>
<dbReference type="SMART" id="SM00448">
    <property type="entry name" value="REC"/>
    <property type="match status" value="1"/>
</dbReference>
<dbReference type="PRINTS" id="PR00038">
    <property type="entry name" value="HTHLUXR"/>
</dbReference>
<dbReference type="Pfam" id="PF00196">
    <property type="entry name" value="GerE"/>
    <property type="match status" value="1"/>
</dbReference>
<dbReference type="PANTHER" id="PTHR43214:SF43">
    <property type="entry name" value="TWO-COMPONENT RESPONSE REGULATOR"/>
    <property type="match status" value="1"/>
</dbReference>
<evidence type="ECO:0000313" key="7">
    <source>
        <dbReference type="Proteomes" id="UP001150259"/>
    </source>
</evidence>
<dbReference type="Gene3D" id="3.40.50.2300">
    <property type="match status" value="1"/>
</dbReference>
<evidence type="ECO:0000256" key="3">
    <source>
        <dbReference type="PROSITE-ProRule" id="PRU00169"/>
    </source>
</evidence>
<feature type="domain" description="HTH luxR-type" evidence="4">
    <location>
        <begin position="141"/>
        <end position="186"/>
    </location>
</feature>
<accession>A0ABT5GGT5</accession>
<dbReference type="InterPro" id="IPR011006">
    <property type="entry name" value="CheY-like_superfamily"/>
</dbReference>
<organism evidence="6 7">
    <name type="scientific">Intrasporangium calvum</name>
    <dbReference type="NCBI Taxonomy" id="53358"/>
    <lineage>
        <taxon>Bacteria</taxon>
        <taxon>Bacillati</taxon>
        <taxon>Actinomycetota</taxon>
        <taxon>Actinomycetes</taxon>
        <taxon>Micrococcales</taxon>
        <taxon>Intrasporangiaceae</taxon>
        <taxon>Intrasporangium</taxon>
    </lineage>
</organism>
<feature type="modified residue" description="4-aspartylphosphate" evidence="3">
    <location>
        <position position="58"/>
    </location>
</feature>
<evidence type="ECO:0000256" key="1">
    <source>
        <dbReference type="ARBA" id="ARBA00022553"/>
    </source>
</evidence>
<dbReference type="PANTHER" id="PTHR43214">
    <property type="entry name" value="TWO-COMPONENT RESPONSE REGULATOR"/>
    <property type="match status" value="1"/>
</dbReference>
<protein>
    <submittedName>
        <fullName evidence="6">Response regulator transcription factor</fullName>
    </submittedName>
</protein>
<dbReference type="Proteomes" id="UP001150259">
    <property type="component" value="Unassembled WGS sequence"/>
</dbReference>
<dbReference type="InterPro" id="IPR016032">
    <property type="entry name" value="Sig_transdc_resp-reg_C-effctor"/>
</dbReference>
<dbReference type="PROSITE" id="PS50043">
    <property type="entry name" value="HTH_LUXR_2"/>
    <property type="match status" value="1"/>
</dbReference>
<reference evidence="6 7" key="1">
    <citation type="submission" date="2022-11" db="EMBL/GenBank/DDBJ databases">
        <title>Anaerobic phenanthrene biodegradation by a DNRA strain PheN6.</title>
        <authorList>
            <person name="Zhang Z."/>
        </authorList>
    </citation>
    <scope>NUCLEOTIDE SEQUENCE [LARGE SCALE GENOMIC DNA]</scope>
    <source>
        <strain evidence="6 7">PheN6</strain>
    </source>
</reference>
<gene>
    <name evidence="6" type="ORF">OO014_09385</name>
</gene>
<evidence type="ECO:0000256" key="2">
    <source>
        <dbReference type="ARBA" id="ARBA00023125"/>
    </source>
</evidence>
<dbReference type="CDD" id="cd17535">
    <property type="entry name" value="REC_NarL-like"/>
    <property type="match status" value="1"/>
</dbReference>
<dbReference type="RefSeq" id="WP_272462045.1">
    <property type="nucleotide sequence ID" value="NZ_JAPFQL010000034.1"/>
</dbReference>
<dbReference type="EMBL" id="JAPFQL010000034">
    <property type="protein sequence ID" value="MDC5697469.1"/>
    <property type="molecule type" value="Genomic_DNA"/>
</dbReference>
<dbReference type="InterPro" id="IPR000792">
    <property type="entry name" value="Tscrpt_reg_LuxR_C"/>
</dbReference>